<evidence type="ECO:0000313" key="2">
    <source>
        <dbReference type="Proteomes" id="UP000798662"/>
    </source>
</evidence>
<sequence>MRTPAPTTLRLVARRHVRETAGGRAPRRVSAGAAPSPKGHSSGGWWRRGAALHPAPTPHGIPTRGARQYGKKKGEVQPQRGKLVSAMRGSTAAAPFPRVAAMRSFNAAILFATVALTIMAVAGGAAAQDALAADDGATEETFAAPKRAPPPSGGAGGAPGLSLPFRPGFCPIRTCGSRCVTRSAVAYYWWYGAPAKPFGAPTGEGGTIVGRCSALSWCRGCYRCRARKIVRTCVRVPQFCKVLPFASAAK</sequence>
<proteinExistence type="predicted"/>
<gene>
    <name evidence="1" type="ORF">I4F81_009999</name>
</gene>
<organism evidence="1 2">
    <name type="scientific">Pyropia yezoensis</name>
    <name type="common">Susabi-nori</name>
    <name type="synonym">Porphyra yezoensis</name>
    <dbReference type="NCBI Taxonomy" id="2788"/>
    <lineage>
        <taxon>Eukaryota</taxon>
        <taxon>Rhodophyta</taxon>
        <taxon>Bangiophyceae</taxon>
        <taxon>Bangiales</taxon>
        <taxon>Bangiaceae</taxon>
        <taxon>Pyropia</taxon>
    </lineage>
</organism>
<keyword evidence="2" id="KW-1185">Reference proteome</keyword>
<dbReference type="Proteomes" id="UP000798662">
    <property type="component" value="Chromosome 3"/>
</dbReference>
<dbReference type="EMBL" id="CM020620">
    <property type="protein sequence ID" value="KAK1867492.1"/>
    <property type="molecule type" value="Genomic_DNA"/>
</dbReference>
<protein>
    <submittedName>
        <fullName evidence="1">Uncharacterized protein</fullName>
    </submittedName>
</protein>
<evidence type="ECO:0000313" key="1">
    <source>
        <dbReference type="EMBL" id="KAK1867492.1"/>
    </source>
</evidence>
<reference evidence="1" key="1">
    <citation type="submission" date="2019-11" db="EMBL/GenBank/DDBJ databases">
        <title>Nori genome reveals adaptations in red seaweeds to the harsh intertidal environment.</title>
        <authorList>
            <person name="Wang D."/>
            <person name="Mao Y."/>
        </authorList>
    </citation>
    <scope>NUCLEOTIDE SEQUENCE</scope>
    <source>
        <tissue evidence="1">Gametophyte</tissue>
    </source>
</reference>
<name>A0ACC3CCL0_PYRYE</name>
<accession>A0ACC3CCL0</accession>
<comment type="caution">
    <text evidence="1">The sequence shown here is derived from an EMBL/GenBank/DDBJ whole genome shotgun (WGS) entry which is preliminary data.</text>
</comment>